<dbReference type="SMART" id="SM00133">
    <property type="entry name" value="S_TK_X"/>
    <property type="match status" value="1"/>
</dbReference>
<comment type="similarity">
    <text evidence="4 23">Belongs to the protein kinase superfamily. AGC Ser/Thr protein kinase family. PKC subfamily.</text>
</comment>
<keyword evidence="20" id="KW-0539">Nucleus</keyword>
<keyword evidence="14" id="KW-0863">Zinc-finger</keyword>
<evidence type="ECO:0000256" key="9">
    <source>
        <dbReference type="ARBA" id="ARBA00022679"/>
    </source>
</evidence>
<dbReference type="AlphaFoldDB" id="A0A671U9M3"/>
<evidence type="ECO:0000313" key="32">
    <source>
        <dbReference type="Ensembl" id="ENSSAUP00010011031.1"/>
    </source>
</evidence>
<dbReference type="GO" id="GO:0008270">
    <property type="term" value="F:zinc ion binding"/>
    <property type="evidence" value="ECO:0007669"/>
    <property type="project" value="UniProtKB-KW"/>
</dbReference>
<dbReference type="Ensembl" id="ENSSAUT00010011732.1">
    <property type="protein sequence ID" value="ENSSAUP00010011031.1"/>
    <property type="gene ID" value="ENSSAUG00010005316.1"/>
</dbReference>
<dbReference type="EC" id="2.7.11.13" evidence="5 23"/>
<dbReference type="FunFam" id="3.30.60.20:FF:000031">
    <property type="entry name" value="Protein kinase C alpha"/>
    <property type="match status" value="1"/>
</dbReference>
<evidence type="ECO:0000259" key="29">
    <source>
        <dbReference type="PROSITE" id="PS50011"/>
    </source>
</evidence>
<feature type="binding site" evidence="25">
    <location>
        <position position="243"/>
    </location>
    <ligand>
        <name>a 1,2-diacyl-sn-glycero-3-phospho-(1D-myo-inositol-4,5-bisphosphate)</name>
        <dbReference type="ChEBI" id="CHEBI:58456"/>
    </ligand>
</feature>
<protein>
    <recommendedName>
        <fullName evidence="5 23">Protein kinase C</fullName>
        <ecNumber evidence="5 23">2.7.11.13</ecNumber>
    </recommendedName>
</protein>
<dbReference type="GO" id="GO:0006915">
    <property type="term" value="P:apoptotic process"/>
    <property type="evidence" value="ECO:0007669"/>
    <property type="project" value="UniProtKB-KW"/>
</dbReference>
<feature type="domain" description="C2" evidence="28">
    <location>
        <begin position="156"/>
        <end position="273"/>
    </location>
</feature>
<keyword evidence="8" id="KW-0597">Phosphoprotein</keyword>
<name>A0A671U9M3_SPAAU</name>
<dbReference type="PROSITE" id="PS00108">
    <property type="entry name" value="PROTEIN_KINASE_ST"/>
    <property type="match status" value="1"/>
</dbReference>
<feature type="domain" description="Protein kinase" evidence="29">
    <location>
        <begin position="248"/>
        <end position="558"/>
    </location>
</feature>
<dbReference type="InterPro" id="IPR000008">
    <property type="entry name" value="C2_dom"/>
</dbReference>
<dbReference type="PROSITE" id="PS51285">
    <property type="entry name" value="AGC_KINASE_CTER"/>
    <property type="match status" value="1"/>
</dbReference>
<feature type="binding site" evidence="27">
    <location>
        <position position="244"/>
    </location>
    <ligand>
        <name>Ca(2+)</name>
        <dbReference type="ChEBI" id="CHEBI:29108"/>
        <label>1</label>
    </ligand>
</feature>
<keyword evidence="13 23" id="KW-0547">Nucleotide-binding</keyword>
<keyword evidence="7 23" id="KW-0723">Serine/threonine-protein kinase</keyword>
<dbReference type="PROSITE" id="PS50081">
    <property type="entry name" value="ZF_DAG_PE_2"/>
    <property type="match status" value="2"/>
</dbReference>
<dbReference type="InterPro" id="IPR000719">
    <property type="entry name" value="Prot_kinase_dom"/>
</dbReference>
<dbReference type="InterPro" id="IPR002219">
    <property type="entry name" value="PKC_DAG/PE"/>
</dbReference>
<dbReference type="FunFam" id="2.60.40.150:FF:000012">
    <property type="entry name" value="Kinase C alpha type"/>
    <property type="match status" value="1"/>
</dbReference>
<feature type="binding site" evidence="27">
    <location>
        <position position="250"/>
    </location>
    <ligand>
        <name>Ca(2+)</name>
        <dbReference type="ChEBI" id="CHEBI:29108"/>
        <label>1</label>
    </ligand>
</feature>
<dbReference type="GeneTree" id="ENSGT00940000156104"/>
<reference evidence="32" key="1">
    <citation type="submission" date="2021-04" db="EMBL/GenBank/DDBJ databases">
        <authorList>
            <consortium name="Wellcome Sanger Institute Data Sharing"/>
        </authorList>
    </citation>
    <scope>NUCLEOTIDE SEQUENCE [LARGE SCALE GENOMIC DNA]</scope>
</reference>
<dbReference type="GO" id="GO:0004697">
    <property type="term" value="F:diacylglycerol-dependent serine/threonine kinase activity"/>
    <property type="evidence" value="ECO:0007669"/>
    <property type="project" value="UniProtKB-EC"/>
</dbReference>
<dbReference type="FunFam" id="3.30.200.20:FF:000103">
    <property type="entry name" value="Protein kinase C"/>
    <property type="match status" value="1"/>
</dbReference>
<evidence type="ECO:0000259" key="30">
    <source>
        <dbReference type="PROSITE" id="PS50081"/>
    </source>
</evidence>
<dbReference type="Proteomes" id="UP000472265">
    <property type="component" value="Chromosome 1"/>
</dbReference>
<dbReference type="InterPro" id="IPR020454">
    <property type="entry name" value="DAG/PE-bd"/>
</dbReference>
<evidence type="ECO:0000256" key="4">
    <source>
        <dbReference type="ARBA" id="ARBA00005490"/>
    </source>
</evidence>
<dbReference type="InterPro" id="IPR000961">
    <property type="entry name" value="AGC-kinase_C"/>
</dbReference>
<evidence type="ECO:0000256" key="3">
    <source>
        <dbReference type="ARBA" id="ARBA00004496"/>
    </source>
</evidence>
<comment type="catalytic activity">
    <reaction evidence="21 23">
        <text>L-threonyl-[protein] + ATP = O-phospho-L-threonyl-[protein] + ADP + H(+)</text>
        <dbReference type="Rhea" id="RHEA:46608"/>
        <dbReference type="Rhea" id="RHEA-COMP:11060"/>
        <dbReference type="Rhea" id="RHEA-COMP:11605"/>
        <dbReference type="ChEBI" id="CHEBI:15378"/>
        <dbReference type="ChEBI" id="CHEBI:30013"/>
        <dbReference type="ChEBI" id="CHEBI:30616"/>
        <dbReference type="ChEBI" id="CHEBI:61977"/>
        <dbReference type="ChEBI" id="CHEBI:456216"/>
        <dbReference type="EC" id="2.7.11.13"/>
    </reaction>
</comment>
<evidence type="ECO:0000256" key="12">
    <source>
        <dbReference type="ARBA" id="ARBA00022737"/>
    </source>
</evidence>
<evidence type="ECO:0000256" key="23">
    <source>
        <dbReference type="PIRNR" id="PIRNR000550"/>
    </source>
</evidence>
<evidence type="ECO:0000256" key="26">
    <source>
        <dbReference type="PIRSR" id="PIRSR000550-3"/>
    </source>
</evidence>
<organism evidence="32 33">
    <name type="scientific">Sparus aurata</name>
    <name type="common">Gilthead sea bream</name>
    <dbReference type="NCBI Taxonomy" id="8175"/>
    <lineage>
        <taxon>Eukaryota</taxon>
        <taxon>Metazoa</taxon>
        <taxon>Chordata</taxon>
        <taxon>Craniata</taxon>
        <taxon>Vertebrata</taxon>
        <taxon>Euteleostomi</taxon>
        <taxon>Actinopterygii</taxon>
        <taxon>Neopterygii</taxon>
        <taxon>Teleostei</taxon>
        <taxon>Neoteleostei</taxon>
        <taxon>Acanthomorphata</taxon>
        <taxon>Eupercaria</taxon>
        <taxon>Spariformes</taxon>
        <taxon>Sparidae</taxon>
        <taxon>Sparus</taxon>
    </lineage>
</organism>
<dbReference type="PRINTS" id="PR00360">
    <property type="entry name" value="C2DOMAIN"/>
</dbReference>
<dbReference type="PIRSF" id="PIRSF000550">
    <property type="entry name" value="PKC_alpha"/>
    <property type="match status" value="1"/>
</dbReference>
<feature type="binding site" evidence="27">
    <location>
        <position position="185"/>
    </location>
    <ligand>
        <name>Ca(2+)</name>
        <dbReference type="ChEBI" id="CHEBI:29108"/>
        <label>1</label>
    </ligand>
</feature>
<dbReference type="FunFam" id="1.10.510.10:FF:000023">
    <property type="entry name" value="Protein kinase C"/>
    <property type="match status" value="1"/>
</dbReference>
<evidence type="ECO:0000256" key="15">
    <source>
        <dbReference type="ARBA" id="ARBA00022777"/>
    </source>
</evidence>
<evidence type="ECO:0000256" key="7">
    <source>
        <dbReference type="ARBA" id="ARBA00022527"/>
    </source>
</evidence>
<feature type="binding site" evidence="27">
    <location>
        <position position="252"/>
    </location>
    <ligand>
        <name>Ca(2+)</name>
        <dbReference type="ChEBI" id="CHEBI:29108"/>
        <label>3</label>
    </ligand>
</feature>
<evidence type="ECO:0000256" key="8">
    <source>
        <dbReference type="ARBA" id="ARBA00022553"/>
    </source>
</evidence>
<dbReference type="InterPro" id="IPR014375">
    <property type="entry name" value="Protein_kinase_C_a/b/g"/>
</dbReference>
<reference evidence="32" key="2">
    <citation type="submission" date="2025-08" db="UniProtKB">
        <authorList>
            <consortium name="Ensembl"/>
        </authorList>
    </citation>
    <scope>IDENTIFICATION</scope>
</reference>
<dbReference type="Gene3D" id="3.30.60.20">
    <property type="match status" value="2"/>
</dbReference>
<dbReference type="GO" id="GO:0005524">
    <property type="term" value="F:ATP binding"/>
    <property type="evidence" value="ECO:0007669"/>
    <property type="project" value="UniProtKB-KW"/>
</dbReference>
<dbReference type="Gene3D" id="1.10.510.10">
    <property type="entry name" value="Transferase(Phosphotransferase) domain 1"/>
    <property type="match status" value="1"/>
</dbReference>
<dbReference type="InterPro" id="IPR008271">
    <property type="entry name" value="Ser/Thr_kinase_AS"/>
</dbReference>
<evidence type="ECO:0000256" key="16">
    <source>
        <dbReference type="ARBA" id="ARBA00022833"/>
    </source>
</evidence>
<evidence type="ECO:0000256" key="21">
    <source>
        <dbReference type="ARBA" id="ARBA00047272"/>
    </source>
</evidence>
<evidence type="ECO:0000259" key="31">
    <source>
        <dbReference type="PROSITE" id="PS51285"/>
    </source>
</evidence>
<dbReference type="SUPFAM" id="SSF56112">
    <property type="entry name" value="Protein kinase-like (PK-like)"/>
    <property type="match status" value="1"/>
</dbReference>
<keyword evidence="33" id="KW-1185">Reference proteome</keyword>
<evidence type="ECO:0000256" key="1">
    <source>
        <dbReference type="ARBA" id="ARBA00004123"/>
    </source>
</evidence>
<keyword evidence="6" id="KW-0963">Cytoplasm</keyword>
<accession>A0A671U9M3</accession>
<comment type="cofactor">
    <cofactor evidence="27">
        <name>Ca(2+)</name>
        <dbReference type="ChEBI" id="CHEBI:29108"/>
    </cofactor>
    <text evidence="27">Binds 3 Ca(2+) ions per subunit. The ions are bound to the C2 domain.</text>
</comment>
<feature type="binding site" evidence="26">
    <location>
        <position position="329"/>
    </location>
    <ligand>
        <name>ATP</name>
        <dbReference type="ChEBI" id="CHEBI:30616"/>
    </ligand>
</feature>
<evidence type="ECO:0000313" key="33">
    <source>
        <dbReference type="Proteomes" id="UP000472265"/>
    </source>
</evidence>
<dbReference type="CDD" id="cd20836">
    <property type="entry name" value="C1_cPKC_rpt2"/>
    <property type="match status" value="1"/>
</dbReference>
<feature type="binding site" evidence="27">
    <location>
        <position position="184"/>
    </location>
    <ligand>
        <name>Ca(2+)</name>
        <dbReference type="ChEBI" id="CHEBI:29108"/>
        <label>1</label>
    </ligand>
</feature>
<dbReference type="PROSITE" id="PS00479">
    <property type="entry name" value="ZF_DAG_PE_1"/>
    <property type="match status" value="2"/>
</dbReference>
<keyword evidence="12" id="KW-0677">Repeat</keyword>
<dbReference type="Pfam" id="PF00168">
    <property type="entry name" value="C2"/>
    <property type="match status" value="1"/>
</dbReference>
<dbReference type="SUPFAM" id="SSF57889">
    <property type="entry name" value="Cysteine-rich domain"/>
    <property type="match status" value="2"/>
</dbReference>
<evidence type="ECO:0000256" key="2">
    <source>
        <dbReference type="ARBA" id="ARBA00004170"/>
    </source>
</evidence>
<feature type="domain" description="Phorbol-ester/DAG-type" evidence="30">
    <location>
        <begin position="34"/>
        <end position="84"/>
    </location>
</feature>
<dbReference type="InterPro" id="IPR046349">
    <property type="entry name" value="C1-like_sf"/>
</dbReference>
<feature type="active site" description="Proton acceptor" evidence="24">
    <location>
        <position position="424"/>
    </location>
</feature>
<dbReference type="SUPFAM" id="SSF49562">
    <property type="entry name" value="C2 domain (Calcium/lipid-binding domain, CaLB)"/>
    <property type="match status" value="1"/>
</dbReference>
<dbReference type="Pfam" id="PF00069">
    <property type="entry name" value="Pkinase"/>
    <property type="match status" value="1"/>
</dbReference>
<dbReference type="Gene3D" id="2.60.40.150">
    <property type="entry name" value="C2 domain"/>
    <property type="match status" value="1"/>
</dbReference>
<evidence type="ECO:0000256" key="6">
    <source>
        <dbReference type="ARBA" id="ARBA00022490"/>
    </source>
</evidence>
<dbReference type="SMART" id="SM00109">
    <property type="entry name" value="C1"/>
    <property type="match status" value="2"/>
</dbReference>
<dbReference type="GO" id="GO:0005634">
    <property type="term" value="C:nucleus"/>
    <property type="evidence" value="ECO:0007669"/>
    <property type="project" value="UniProtKB-SubCell"/>
</dbReference>
<evidence type="ECO:0000256" key="25">
    <source>
        <dbReference type="PIRSR" id="PIRSR000550-2"/>
    </source>
</evidence>
<comment type="subcellular location">
    <subcellularLocation>
        <location evidence="3">Cytoplasm</location>
    </subcellularLocation>
    <subcellularLocation>
        <location evidence="2">Membrane</location>
        <topology evidence="2">Peripheral membrane protein</topology>
    </subcellularLocation>
    <subcellularLocation>
        <location evidence="1">Nucleus</location>
    </subcellularLocation>
</comment>
<keyword evidence="16" id="KW-0862">Zinc</keyword>
<evidence type="ECO:0000256" key="24">
    <source>
        <dbReference type="PIRSR" id="PIRSR000550-1"/>
    </source>
</evidence>
<keyword evidence="10" id="KW-0053">Apoptosis</keyword>
<dbReference type="FunFam" id="3.30.200.20:FF:000080">
    <property type="entry name" value="Protein kinase C"/>
    <property type="match status" value="1"/>
</dbReference>
<dbReference type="PROSITE" id="PS50011">
    <property type="entry name" value="PROTEIN_KINASE_DOM"/>
    <property type="match status" value="1"/>
</dbReference>
<dbReference type="CDD" id="cd05587">
    <property type="entry name" value="STKc_cPKC"/>
    <property type="match status" value="1"/>
</dbReference>
<dbReference type="Pfam" id="PF00130">
    <property type="entry name" value="C1_1"/>
    <property type="match status" value="2"/>
</dbReference>
<feature type="binding site" evidence="27">
    <location>
        <position position="245"/>
    </location>
    <ligand>
        <name>Ca(2+)</name>
        <dbReference type="ChEBI" id="CHEBI:29108"/>
        <label>1</label>
    </ligand>
</feature>
<dbReference type="InterPro" id="IPR011009">
    <property type="entry name" value="Kinase-like_dom_sf"/>
</dbReference>
<dbReference type="CDD" id="cd04026">
    <property type="entry name" value="C2_PKC_alpha_gamma"/>
    <property type="match status" value="1"/>
</dbReference>
<evidence type="ECO:0000256" key="13">
    <source>
        <dbReference type="ARBA" id="ARBA00022741"/>
    </source>
</evidence>
<evidence type="ECO:0000256" key="19">
    <source>
        <dbReference type="ARBA" id="ARBA00023136"/>
    </source>
</evidence>
<dbReference type="Gene3D" id="3.30.200.20">
    <property type="entry name" value="Phosphorylase Kinase, domain 1"/>
    <property type="match status" value="2"/>
</dbReference>
<keyword evidence="15 23" id="KW-0418">Kinase</keyword>
<evidence type="ECO:0000256" key="10">
    <source>
        <dbReference type="ARBA" id="ARBA00022703"/>
    </source>
</evidence>
<feature type="binding site" evidence="25">
    <location>
        <position position="193"/>
    </location>
    <ligand>
        <name>a 1,2-diacyl-sn-glycero-3-phospho-(1D-myo-inositol-4,5-bisphosphate)</name>
        <dbReference type="ChEBI" id="CHEBI:58456"/>
    </ligand>
</feature>
<evidence type="ECO:0000256" key="14">
    <source>
        <dbReference type="ARBA" id="ARBA00022771"/>
    </source>
</evidence>
<evidence type="ECO:0000256" key="5">
    <source>
        <dbReference type="ARBA" id="ARBA00012429"/>
    </source>
</evidence>
<feature type="binding site" evidence="27">
    <location>
        <position position="191"/>
    </location>
    <ligand>
        <name>Ca(2+)</name>
        <dbReference type="ChEBI" id="CHEBI:29108"/>
        <label>1</label>
    </ligand>
</feature>
<keyword evidence="18 23" id="KW-0067">ATP-binding</keyword>
<dbReference type="PRINTS" id="PR00008">
    <property type="entry name" value="DAGPEDOMAIN"/>
</dbReference>
<feature type="domain" description="Phorbol-ester/DAG-type" evidence="30">
    <location>
        <begin position="99"/>
        <end position="149"/>
    </location>
</feature>
<evidence type="ECO:0000256" key="27">
    <source>
        <dbReference type="PIRSR" id="PIRSR000550-4"/>
    </source>
</evidence>
<dbReference type="InterPro" id="IPR017892">
    <property type="entry name" value="Pkinase_C"/>
</dbReference>
<dbReference type="GO" id="GO:0016020">
    <property type="term" value="C:membrane"/>
    <property type="evidence" value="ECO:0007669"/>
    <property type="project" value="UniProtKB-SubCell"/>
</dbReference>
<keyword evidence="11 27" id="KW-0479">Metal-binding</keyword>
<keyword evidence="9 23" id="KW-0808">Transferase</keyword>
<proteinExistence type="inferred from homology"/>
<dbReference type="CDD" id="cd20833">
    <property type="entry name" value="C1_cPKC_rpt1"/>
    <property type="match status" value="1"/>
</dbReference>
<dbReference type="InterPro" id="IPR035892">
    <property type="entry name" value="C2_domain_sf"/>
</dbReference>
<evidence type="ECO:0000256" key="20">
    <source>
        <dbReference type="ARBA" id="ARBA00023242"/>
    </source>
</evidence>
<feature type="domain" description="AGC-kinase C-terminal" evidence="31">
    <location>
        <begin position="559"/>
        <end position="629"/>
    </location>
</feature>
<keyword evidence="19" id="KW-0472">Membrane</keyword>
<evidence type="ECO:0000256" key="11">
    <source>
        <dbReference type="ARBA" id="ARBA00022723"/>
    </source>
</evidence>
<evidence type="ECO:0000256" key="18">
    <source>
        <dbReference type="ARBA" id="ARBA00022840"/>
    </source>
</evidence>
<feature type="binding site" evidence="27">
    <location>
        <position position="246"/>
    </location>
    <ligand>
        <name>Ca(2+)</name>
        <dbReference type="ChEBI" id="CHEBI:29108"/>
        <label>2</label>
    </ligand>
</feature>
<dbReference type="FunFam" id="3.30.60.20:FF:000006">
    <property type="entry name" value="Protein kinase C"/>
    <property type="match status" value="1"/>
</dbReference>
<dbReference type="Pfam" id="PF00433">
    <property type="entry name" value="Pkinase_C"/>
    <property type="match status" value="1"/>
</dbReference>
<dbReference type="SMART" id="SM00239">
    <property type="entry name" value="C2"/>
    <property type="match status" value="1"/>
</dbReference>
<reference evidence="32" key="3">
    <citation type="submission" date="2025-09" db="UniProtKB">
        <authorList>
            <consortium name="Ensembl"/>
        </authorList>
    </citation>
    <scope>IDENTIFICATION</scope>
</reference>
<gene>
    <name evidence="32" type="primary">PRKCA</name>
    <name evidence="32" type="synonym">prkcaa</name>
</gene>
<dbReference type="PROSITE" id="PS50004">
    <property type="entry name" value="C2"/>
    <property type="match status" value="1"/>
</dbReference>
<evidence type="ECO:0000259" key="28">
    <source>
        <dbReference type="PROSITE" id="PS50004"/>
    </source>
</evidence>
<keyword evidence="17 27" id="KW-0106">Calcium</keyword>
<dbReference type="GO" id="GO:0005737">
    <property type="term" value="C:cytoplasm"/>
    <property type="evidence" value="ECO:0007669"/>
    <property type="project" value="UniProtKB-SubCell"/>
</dbReference>
<evidence type="ECO:0000256" key="22">
    <source>
        <dbReference type="ARBA" id="ARBA00047470"/>
    </source>
</evidence>
<evidence type="ECO:0000256" key="17">
    <source>
        <dbReference type="ARBA" id="ARBA00022837"/>
    </source>
</evidence>
<dbReference type="SMART" id="SM00220">
    <property type="entry name" value="S_TKc"/>
    <property type="match status" value="1"/>
</dbReference>
<dbReference type="PANTHER" id="PTHR24351">
    <property type="entry name" value="RIBOSOMAL PROTEIN S6 KINASE"/>
    <property type="match status" value="1"/>
</dbReference>
<comment type="catalytic activity">
    <reaction evidence="22">
        <text>L-seryl-[protein] + ATP = O-phospho-L-seryl-[protein] + ADP + H(+)</text>
        <dbReference type="Rhea" id="RHEA:17989"/>
        <dbReference type="Rhea" id="RHEA-COMP:9863"/>
        <dbReference type="Rhea" id="RHEA-COMP:11604"/>
        <dbReference type="ChEBI" id="CHEBI:15378"/>
        <dbReference type="ChEBI" id="CHEBI:29999"/>
        <dbReference type="ChEBI" id="CHEBI:30616"/>
        <dbReference type="ChEBI" id="CHEBI:83421"/>
        <dbReference type="ChEBI" id="CHEBI:456216"/>
        <dbReference type="EC" id="2.7.11.13"/>
    </reaction>
</comment>
<sequence>MADVSSNESSTADVANRFARKGALRQKNVHEIKNHKFIARFFRQPTFCSHCTDFIWGFGKQGFQCQVCCFVVHKRCHEFVTFSCPGADKGPDTDDPRTKHKFKIHTYGSPTFCDHCGSLLYGLIHQGMKCDSCDMNVHNQCVMNVPSLCGTDYTERRGRLYLKCEVSGEKLQVTVGEGRNLIPMDPNGLSDPYVKLKLTPDPKNETKQKTKTIRSNLNPKWNESFNFKLKPTDKDRRLSVEVWDWDRTTRNDFMGALSFGVSELIKAPVCGWYKLLCQEEGEYYNVPISEEDDGNEELRQKFEVRTVMYVSLKVMLAEMKSTEELYAIKILKKDVVIQDDDVECTMVEKRVLAQQDKPPFLTHLHSCFQTVDRLYFVMEYVNGGDLMYHIQQVGKFKEPQAVFYAAEIAVGLFFLHLKGVIYRDLKLDNVMLDCEGHIKIADFGMCKENMAEGVTTRTFCGTPDYIAPEIIAYQPYGRSVDWWAYGVLLYEMLAGQPPFDGEDEDELFQSIMEHNVSYPKSLSKEAVSICKGLMTKHPSKRLGCGPEGERDIREHAFFRRIDWERLQNREIQPPFKPKVCGKGAENFDKFFTRTQPQLTPPDELVIANIDQAEFAGFSFINPQFVHPSLSNSV</sequence>